<dbReference type="GeneTree" id="ENSGT00940000167812"/>
<feature type="compositionally biased region" description="Polar residues" evidence="1">
    <location>
        <begin position="453"/>
        <end position="468"/>
    </location>
</feature>
<feature type="region of interest" description="Disordered" evidence="1">
    <location>
        <begin position="446"/>
        <end position="472"/>
    </location>
</feature>
<sequence length="880" mass="95547">MAVAYGAAIPAGFFPLPYPPPLFPKPGKDNARLQKLLKRNAKKKTSGQAASQAAAPFRSSLSPVDEASPDLERSEHSTPPKTPEASYGFYAARPSSRFAARPLYQHVASPYPRRAAFSRAGRFSPQPLALPPHPQHGGGAAILYSSSLHRAAPPPMAPVQPGPDRPMPSVIARRPSPLPQLSVPPAALKTPDWSPFPEAPRLAVAPPTRPKAASPNPTSYPPPAAQALTRPLTVLTQFIKPKSPRPTFKATEPPKSPKSMFEVPQIRLYTANTSYYETSRTPPDYDTVVLSAIGSTVTTESNREASPAFQAGRSVTPNRFVTSEAQSKTPTADVRSQTAKVERNVAVAPTIEIRRATPTLDIGDKTPTRETQSPRCLAGRPRTPAKRAATPVFEISKPNPLLFAVSPVTMEPERSGTPNMRAKTPEIATVLNAEVHASFPQMITKSKSESDLTRTPTAELTSAGTSFGYQRPKTPTYEASRLISSSPAFKRPRTPTYGISPHAGLSSFQRSKTPTLVGPRSKSAYRGLMPGEYAAYGGIRTHTPAFGMTGSQDVASDEIAAAPSKTRELIVAEVKENPKAEDKVSATPTIPLIVVSQTPKPSVVTPKMVPPTLPEKQQQQQQIRETPKDELPTADARSPVRQKMDVQKPPVAKQAPPPPGKDPLKAVRKLLGKEEVLRPNADEPLKVPEGEKAKAKSAQSQDQDDKAGKPADVQKAGALKSKMSGWSRLKKHMVVEQEEPLFPPTDGAGQDQDQSRGTHAAGSAPPKATKMWDAVLFQMFSSKENIMHQIELKKKDEQRRTEGKKDEDETKNEAKEIPSFAYRLPILLFSPKFDAKKLKEAASRPLTKFSTVFEMGLIGRKAKDDEPKDFNRTARGFGFS</sequence>
<evidence type="ECO:0000313" key="2">
    <source>
        <dbReference type="Ensembl" id="ENSHCOP00000007412.1"/>
    </source>
</evidence>
<feature type="compositionally biased region" description="Basic residues" evidence="1">
    <location>
        <begin position="36"/>
        <end position="45"/>
    </location>
</feature>
<dbReference type="OMA" id="YGGIKTY"/>
<feature type="compositionally biased region" description="Basic and acidic residues" evidence="1">
    <location>
        <begin position="671"/>
        <end position="694"/>
    </location>
</feature>
<dbReference type="Proteomes" id="UP000264820">
    <property type="component" value="Unplaced"/>
</dbReference>
<dbReference type="InterPro" id="IPR028004">
    <property type="entry name" value="DUF4643"/>
</dbReference>
<name>A0A3Q2XT79_HIPCM</name>
<evidence type="ECO:0000313" key="3">
    <source>
        <dbReference type="Proteomes" id="UP000264820"/>
    </source>
</evidence>
<dbReference type="PANTHER" id="PTHR38004">
    <property type="entry name" value="PROLINE-RICH PROTEIN 33"/>
    <property type="match status" value="1"/>
</dbReference>
<evidence type="ECO:0000256" key="1">
    <source>
        <dbReference type="SAM" id="MobiDB-lite"/>
    </source>
</evidence>
<feature type="region of interest" description="Disordered" evidence="1">
    <location>
        <begin position="301"/>
        <end position="338"/>
    </location>
</feature>
<feature type="region of interest" description="Disordered" evidence="1">
    <location>
        <begin position="599"/>
        <end position="768"/>
    </location>
</feature>
<evidence type="ECO:0008006" key="4">
    <source>
        <dbReference type="Google" id="ProtNLM"/>
    </source>
</evidence>
<feature type="region of interest" description="Disordered" evidence="1">
    <location>
        <begin position="151"/>
        <end position="225"/>
    </location>
</feature>
<keyword evidence="3" id="KW-1185">Reference proteome</keyword>
<feature type="region of interest" description="Disordered" evidence="1">
    <location>
        <begin position="499"/>
        <end position="522"/>
    </location>
</feature>
<dbReference type="Ensembl" id="ENSHCOT00000002035.1">
    <property type="protein sequence ID" value="ENSHCOP00000007412.1"/>
    <property type="gene ID" value="ENSHCOG00000009424.1"/>
</dbReference>
<dbReference type="STRING" id="109280.ENSHCOP00000007412"/>
<feature type="compositionally biased region" description="Polar residues" evidence="1">
    <location>
        <begin position="313"/>
        <end position="338"/>
    </location>
</feature>
<reference evidence="2" key="2">
    <citation type="submission" date="2025-09" db="UniProtKB">
        <authorList>
            <consortium name="Ensembl"/>
        </authorList>
    </citation>
    <scope>IDENTIFICATION</scope>
</reference>
<feature type="region of interest" description="Disordered" evidence="1">
    <location>
        <begin position="36"/>
        <end position="88"/>
    </location>
</feature>
<organism evidence="2 3">
    <name type="scientific">Hippocampus comes</name>
    <name type="common">Tiger tail seahorse</name>
    <dbReference type="NCBI Taxonomy" id="109280"/>
    <lineage>
        <taxon>Eukaryota</taxon>
        <taxon>Metazoa</taxon>
        <taxon>Chordata</taxon>
        <taxon>Craniata</taxon>
        <taxon>Vertebrata</taxon>
        <taxon>Euteleostomi</taxon>
        <taxon>Actinopterygii</taxon>
        <taxon>Neopterygii</taxon>
        <taxon>Teleostei</taxon>
        <taxon>Neoteleostei</taxon>
        <taxon>Acanthomorphata</taxon>
        <taxon>Syngnathiaria</taxon>
        <taxon>Syngnathiformes</taxon>
        <taxon>Syngnathoidei</taxon>
        <taxon>Syngnathidae</taxon>
        <taxon>Hippocampus</taxon>
    </lineage>
</organism>
<accession>A0A3Q2XT79</accession>
<feature type="region of interest" description="Disordered" evidence="1">
    <location>
        <begin position="361"/>
        <end position="385"/>
    </location>
</feature>
<dbReference type="PANTHER" id="PTHR38004:SF1">
    <property type="entry name" value="PROLINE-RICH PROTEIN 33"/>
    <property type="match status" value="1"/>
</dbReference>
<dbReference type="Pfam" id="PF15485">
    <property type="entry name" value="DUF4643"/>
    <property type="match status" value="1"/>
</dbReference>
<feature type="compositionally biased region" description="Pro residues" evidence="1">
    <location>
        <begin position="152"/>
        <end position="166"/>
    </location>
</feature>
<proteinExistence type="predicted"/>
<feature type="compositionally biased region" description="Basic and acidic residues" evidence="1">
    <location>
        <begin position="790"/>
        <end position="815"/>
    </location>
</feature>
<protein>
    <recommendedName>
        <fullName evidence="4">Proline rich 33</fullName>
    </recommendedName>
</protein>
<feature type="region of interest" description="Disordered" evidence="1">
    <location>
        <begin position="238"/>
        <end position="263"/>
    </location>
</feature>
<feature type="region of interest" description="Disordered" evidence="1">
    <location>
        <begin position="788"/>
        <end position="815"/>
    </location>
</feature>
<reference evidence="2" key="1">
    <citation type="submission" date="2025-08" db="UniProtKB">
        <authorList>
            <consortium name="Ensembl"/>
        </authorList>
    </citation>
    <scope>IDENTIFICATION</scope>
</reference>
<dbReference type="AlphaFoldDB" id="A0A3Q2XT79"/>